<feature type="transmembrane region" description="Helical" evidence="1">
    <location>
        <begin position="140"/>
        <end position="162"/>
    </location>
</feature>
<feature type="transmembrane region" description="Helical" evidence="1">
    <location>
        <begin position="85"/>
        <end position="104"/>
    </location>
</feature>
<dbReference type="OrthoDB" id="28975at2759"/>
<proteinExistence type="predicted"/>
<evidence type="ECO:0000313" key="2">
    <source>
        <dbReference type="EMBL" id="KAF5376305.1"/>
    </source>
</evidence>
<dbReference type="AlphaFoldDB" id="A0A8H5H4J9"/>
<keyword evidence="1" id="KW-0472">Membrane</keyword>
<sequence length="164" mass="18846">MSKPVVLQAEPHSYRRLFIHRPGCPSALYEWTTESTDSFFGGAPPSTSARENCYGCRVVDFIPVQTPPPYFIGEPSTLSMRLFKFGFLFPPLWLLGFLIPLLSCHRVEHLVASRFEDDEKIDERYIEELRKVEAKWASRCFTAFGLFLCFGLAAGFLAWWALRK</sequence>
<evidence type="ECO:0000256" key="1">
    <source>
        <dbReference type="SAM" id="Phobius"/>
    </source>
</evidence>
<dbReference type="Proteomes" id="UP000565441">
    <property type="component" value="Unassembled WGS sequence"/>
</dbReference>
<keyword evidence="1" id="KW-1133">Transmembrane helix</keyword>
<protein>
    <submittedName>
        <fullName evidence="2">Uncharacterized protein</fullName>
    </submittedName>
</protein>
<evidence type="ECO:0000313" key="3">
    <source>
        <dbReference type="Proteomes" id="UP000565441"/>
    </source>
</evidence>
<organism evidence="2 3">
    <name type="scientific">Tricholomella constricta</name>
    <dbReference type="NCBI Taxonomy" id="117010"/>
    <lineage>
        <taxon>Eukaryota</taxon>
        <taxon>Fungi</taxon>
        <taxon>Dikarya</taxon>
        <taxon>Basidiomycota</taxon>
        <taxon>Agaricomycotina</taxon>
        <taxon>Agaricomycetes</taxon>
        <taxon>Agaricomycetidae</taxon>
        <taxon>Agaricales</taxon>
        <taxon>Tricholomatineae</taxon>
        <taxon>Lyophyllaceae</taxon>
        <taxon>Tricholomella</taxon>
    </lineage>
</organism>
<gene>
    <name evidence="2" type="ORF">D9615_008493</name>
</gene>
<comment type="caution">
    <text evidence="2">The sequence shown here is derived from an EMBL/GenBank/DDBJ whole genome shotgun (WGS) entry which is preliminary data.</text>
</comment>
<keyword evidence="3" id="KW-1185">Reference proteome</keyword>
<dbReference type="EMBL" id="JAACJP010000029">
    <property type="protein sequence ID" value="KAF5376305.1"/>
    <property type="molecule type" value="Genomic_DNA"/>
</dbReference>
<name>A0A8H5H4J9_9AGAR</name>
<keyword evidence="1" id="KW-0812">Transmembrane</keyword>
<accession>A0A8H5H4J9</accession>
<reference evidence="2 3" key="1">
    <citation type="journal article" date="2020" name="ISME J.">
        <title>Uncovering the hidden diversity of litter-decomposition mechanisms in mushroom-forming fungi.</title>
        <authorList>
            <person name="Floudas D."/>
            <person name="Bentzer J."/>
            <person name="Ahren D."/>
            <person name="Johansson T."/>
            <person name="Persson P."/>
            <person name="Tunlid A."/>
        </authorList>
    </citation>
    <scope>NUCLEOTIDE SEQUENCE [LARGE SCALE GENOMIC DNA]</scope>
    <source>
        <strain evidence="2 3">CBS 661.87</strain>
    </source>
</reference>